<comment type="caution">
    <text evidence="1">The sequence shown here is derived from an EMBL/GenBank/DDBJ whole genome shotgun (WGS) entry which is preliminary data.</text>
</comment>
<dbReference type="Proteomes" id="UP001303046">
    <property type="component" value="Unassembled WGS sequence"/>
</dbReference>
<dbReference type="EMBL" id="JAVFWL010000005">
    <property type="protein sequence ID" value="KAK6755725.1"/>
    <property type="molecule type" value="Genomic_DNA"/>
</dbReference>
<sequence length="349" mass="38999">MSSSSVLSPHSCECYGLRVLEELEILKYSEEYGYGTVVHTNICPNKPHQPSSERNNYERGMHNVCIYLVYVGHQTESSPRSSALFMRSEIIIAFVNDDSVAVFVSLRRTIINWDHFASLAGFWEDSALDDINEEYDLFVEHLHNCTKKAESFKTTTVSVETEAVMEALDNQGVPTLYIKIDQEQSSFTSETASAAKSIGGKLECAREVMKPSTYVPADANHVRPGDIKIIAGMGDSYMIGTLSRNDYEDMVNVYPGNSFVTGADEPLRNHITLANILKEFNPLLIGSSYGSGYHNTNFNVAVCRNNSADPVHQAKELVNRIKNRKAAFACMFPLSEEIMLPTRGEPRRK</sequence>
<evidence type="ECO:0000313" key="1">
    <source>
        <dbReference type="EMBL" id="KAK6755725.1"/>
    </source>
</evidence>
<dbReference type="InterPro" id="IPR038885">
    <property type="entry name" value="PLB1"/>
</dbReference>
<evidence type="ECO:0000313" key="2">
    <source>
        <dbReference type="Proteomes" id="UP001303046"/>
    </source>
</evidence>
<dbReference type="PANTHER" id="PTHR21325:SF31">
    <property type="entry name" value="GH22081P-RELATED"/>
    <property type="match status" value="1"/>
</dbReference>
<keyword evidence="2" id="KW-1185">Reference proteome</keyword>
<name>A0ABR1DZD7_NECAM</name>
<organism evidence="1 2">
    <name type="scientific">Necator americanus</name>
    <name type="common">Human hookworm</name>
    <dbReference type="NCBI Taxonomy" id="51031"/>
    <lineage>
        <taxon>Eukaryota</taxon>
        <taxon>Metazoa</taxon>
        <taxon>Ecdysozoa</taxon>
        <taxon>Nematoda</taxon>
        <taxon>Chromadorea</taxon>
        <taxon>Rhabditida</taxon>
        <taxon>Rhabditina</taxon>
        <taxon>Rhabditomorpha</taxon>
        <taxon>Strongyloidea</taxon>
        <taxon>Ancylostomatidae</taxon>
        <taxon>Bunostominae</taxon>
        <taxon>Necator</taxon>
    </lineage>
</organism>
<accession>A0ABR1DZD7</accession>
<gene>
    <name evidence="1" type="primary">Necator_chrV.g19029</name>
    <name evidence="1" type="ORF">RB195_014238</name>
</gene>
<protein>
    <submittedName>
        <fullName evidence="1">Uncharacterized protein</fullName>
    </submittedName>
</protein>
<dbReference type="PANTHER" id="PTHR21325">
    <property type="entry name" value="PHOSPHOLIPASE B, PLB1"/>
    <property type="match status" value="1"/>
</dbReference>
<reference evidence="1 2" key="1">
    <citation type="submission" date="2023-08" db="EMBL/GenBank/DDBJ databases">
        <title>A Necator americanus chromosomal reference genome.</title>
        <authorList>
            <person name="Ilik V."/>
            <person name="Petrzelkova K.J."/>
            <person name="Pardy F."/>
            <person name="Fuh T."/>
            <person name="Niatou-Singa F.S."/>
            <person name="Gouil Q."/>
            <person name="Baker L."/>
            <person name="Ritchie M.E."/>
            <person name="Jex A.R."/>
            <person name="Gazzola D."/>
            <person name="Li H."/>
            <person name="Toshio Fujiwara R."/>
            <person name="Zhan B."/>
            <person name="Aroian R.V."/>
            <person name="Pafco B."/>
            <person name="Schwarz E.M."/>
        </authorList>
    </citation>
    <scope>NUCLEOTIDE SEQUENCE [LARGE SCALE GENOMIC DNA]</scope>
    <source>
        <strain evidence="1 2">Aroian</strain>
        <tissue evidence="1">Whole animal</tissue>
    </source>
</reference>
<proteinExistence type="predicted"/>